<evidence type="ECO:0000256" key="1">
    <source>
        <dbReference type="ARBA" id="ARBA00004370"/>
    </source>
</evidence>
<dbReference type="EMBL" id="JAFLEQ010000016">
    <property type="protein sequence ID" value="MBN9644949.1"/>
    <property type="molecule type" value="Genomic_DNA"/>
</dbReference>
<dbReference type="Gene3D" id="1.10.520.20">
    <property type="entry name" value="N-terminal domain of the delta subunit of the F1F0-ATP synthase"/>
    <property type="match status" value="1"/>
</dbReference>
<evidence type="ECO:0000256" key="5">
    <source>
        <dbReference type="ARBA" id="ARBA00023136"/>
    </source>
</evidence>
<comment type="function">
    <text evidence="8">F(1)F(0) ATP synthase produces ATP from ADP in the presence of a proton or sodium gradient. F-type ATPases consist of two structural domains, F(1) containing the extramembraneous catalytic core and F(0) containing the membrane proton channel, linked together by a central stalk and a peripheral stalk. During catalysis, ATP synthesis in the catalytic domain of F(1) is coupled via a rotary mechanism of the central stalk subunits to proton translocation.</text>
</comment>
<keyword evidence="2 8" id="KW-0813">Transport</keyword>
<gene>
    <name evidence="8" type="primary">atpH</name>
    <name evidence="9" type="ORF">JZY06_10050</name>
</gene>
<keyword evidence="5 8" id="KW-0472">Membrane</keyword>
<dbReference type="InterPro" id="IPR020781">
    <property type="entry name" value="ATPase_OSCP/d_CS"/>
</dbReference>
<dbReference type="PROSITE" id="PS00389">
    <property type="entry name" value="ATPASE_DELTA"/>
    <property type="match status" value="1"/>
</dbReference>
<evidence type="ECO:0000256" key="3">
    <source>
        <dbReference type="ARBA" id="ARBA00022781"/>
    </source>
</evidence>
<keyword evidence="10" id="KW-1185">Reference proteome</keyword>
<keyword evidence="4 8" id="KW-0406">Ion transport</keyword>
<comment type="function">
    <text evidence="8">This protein is part of the stalk that links CF(0) to CF(1). It either transmits conformational changes from CF(0) to CF(1) or is implicated in proton conduction.</text>
</comment>
<dbReference type="Proteomes" id="UP000664332">
    <property type="component" value="Unassembled WGS sequence"/>
</dbReference>
<dbReference type="PRINTS" id="PR00125">
    <property type="entry name" value="ATPASEDELTA"/>
</dbReference>
<evidence type="ECO:0000256" key="4">
    <source>
        <dbReference type="ARBA" id="ARBA00023065"/>
    </source>
</evidence>
<reference evidence="9" key="1">
    <citation type="submission" date="2021-03" db="EMBL/GenBank/DDBJ databases">
        <authorList>
            <person name="Sun Q."/>
        </authorList>
    </citation>
    <scope>NUCLEOTIDE SEQUENCE</scope>
    <source>
        <strain evidence="9">CCM 8862</strain>
    </source>
</reference>
<evidence type="ECO:0000256" key="7">
    <source>
        <dbReference type="ARBA" id="ARBA00023310"/>
    </source>
</evidence>
<proteinExistence type="inferred from homology"/>
<evidence type="ECO:0000256" key="2">
    <source>
        <dbReference type="ARBA" id="ARBA00022448"/>
    </source>
</evidence>
<keyword evidence="6 8" id="KW-0139">CF(1)</keyword>
<comment type="subcellular location">
    <subcellularLocation>
        <location evidence="8">Cell membrane</location>
        <topology evidence="8">Peripheral membrane protein</topology>
    </subcellularLocation>
    <subcellularLocation>
        <location evidence="1">Membrane</location>
    </subcellularLocation>
</comment>
<keyword evidence="8" id="KW-1003">Cell membrane</keyword>
<dbReference type="InterPro" id="IPR026015">
    <property type="entry name" value="ATP_synth_OSCP/delta_N_sf"/>
</dbReference>
<evidence type="ECO:0000256" key="6">
    <source>
        <dbReference type="ARBA" id="ARBA00023196"/>
    </source>
</evidence>
<dbReference type="NCBIfam" id="NF009967">
    <property type="entry name" value="PRK13430.1"/>
    <property type="match status" value="1"/>
</dbReference>
<organism evidence="9 10">
    <name type="scientific">Corynebacterium mendelii</name>
    <dbReference type="NCBI Taxonomy" id="2765362"/>
    <lineage>
        <taxon>Bacteria</taxon>
        <taxon>Bacillati</taxon>
        <taxon>Actinomycetota</taxon>
        <taxon>Actinomycetes</taxon>
        <taxon>Mycobacteriales</taxon>
        <taxon>Corynebacteriaceae</taxon>
        <taxon>Corynebacterium</taxon>
    </lineage>
</organism>
<dbReference type="AlphaFoldDB" id="A0A939E0Z2"/>
<dbReference type="HAMAP" id="MF_01416">
    <property type="entry name" value="ATP_synth_delta_bact"/>
    <property type="match status" value="1"/>
</dbReference>
<comment type="caution">
    <text evidence="9">The sequence shown here is derived from an EMBL/GenBank/DDBJ whole genome shotgun (WGS) entry which is preliminary data.</text>
</comment>
<comment type="similarity">
    <text evidence="8">Belongs to the ATPase delta chain family.</text>
</comment>
<name>A0A939E0Z2_9CORY</name>
<dbReference type="PANTHER" id="PTHR11910">
    <property type="entry name" value="ATP SYNTHASE DELTA CHAIN"/>
    <property type="match status" value="1"/>
</dbReference>
<keyword evidence="3 8" id="KW-0375">Hydrogen ion transport</keyword>
<accession>A0A939E0Z2</accession>
<keyword evidence="7 8" id="KW-0066">ATP synthesis</keyword>
<dbReference type="GO" id="GO:0046933">
    <property type="term" value="F:proton-transporting ATP synthase activity, rotational mechanism"/>
    <property type="evidence" value="ECO:0007669"/>
    <property type="project" value="UniProtKB-UniRule"/>
</dbReference>
<dbReference type="NCBIfam" id="TIGR01145">
    <property type="entry name" value="ATP_synt_delta"/>
    <property type="match status" value="1"/>
</dbReference>
<dbReference type="RefSeq" id="WP_207279403.1">
    <property type="nucleotide sequence ID" value="NZ_JAFLEQ010000016.1"/>
</dbReference>
<dbReference type="GO" id="GO:0005886">
    <property type="term" value="C:plasma membrane"/>
    <property type="evidence" value="ECO:0007669"/>
    <property type="project" value="UniProtKB-SubCell"/>
</dbReference>
<evidence type="ECO:0000313" key="10">
    <source>
        <dbReference type="Proteomes" id="UP000664332"/>
    </source>
</evidence>
<evidence type="ECO:0000313" key="9">
    <source>
        <dbReference type="EMBL" id="MBN9644949.1"/>
    </source>
</evidence>
<dbReference type="Pfam" id="PF00213">
    <property type="entry name" value="OSCP"/>
    <property type="match status" value="1"/>
</dbReference>
<dbReference type="GO" id="GO:0045259">
    <property type="term" value="C:proton-transporting ATP synthase complex"/>
    <property type="evidence" value="ECO:0007669"/>
    <property type="project" value="UniProtKB-KW"/>
</dbReference>
<dbReference type="InterPro" id="IPR000711">
    <property type="entry name" value="ATPase_OSCP/dsu"/>
</dbReference>
<protein>
    <recommendedName>
        <fullName evidence="8">ATP synthase subunit delta</fullName>
    </recommendedName>
    <alternativeName>
        <fullName evidence="8">ATP synthase F(1) sector subunit delta</fullName>
    </alternativeName>
    <alternativeName>
        <fullName evidence="8">F-type ATPase subunit delta</fullName>
        <shortName evidence="8">F-ATPase subunit delta</shortName>
    </alternativeName>
</protein>
<sequence length="271" mass="28826">MHAASRSALARCVDHLDSLLGRADSVADAAKTGTELFDCVEVLDSDRALRVAVAEASTTGGQRAQLARDVFGGKVGEITLDVLVTAAEDVWSTPKEQRAGLVELGRRAMLKAAQLDGKLEQVEQELFGLARILEREPQLTQLLVDRTAPATAKRSLLASVLYGKVTPYTEALALQAVARREHGPIEDISSLSELAAATRGKRVARVTSAAPLTADQRQALETKLGRIYGGEMVIHTETDTSLLGGMTIRVGSEVIDGSTAGKLERLKAAMA</sequence>
<evidence type="ECO:0000256" key="8">
    <source>
        <dbReference type="HAMAP-Rule" id="MF_01416"/>
    </source>
</evidence>